<dbReference type="RefSeq" id="WP_148931113.1">
    <property type="nucleotide sequence ID" value="NZ_VNHS01000008.1"/>
</dbReference>
<evidence type="ECO:0000313" key="1">
    <source>
        <dbReference type="EMBL" id="TYP72489.1"/>
    </source>
</evidence>
<accession>A0A5S5BZW7</accession>
<dbReference type="OrthoDB" id="9785438at2"/>
<organism evidence="1 2">
    <name type="scientific">Paenibacillus methanolicus</name>
    <dbReference type="NCBI Taxonomy" id="582686"/>
    <lineage>
        <taxon>Bacteria</taxon>
        <taxon>Bacillati</taxon>
        <taxon>Bacillota</taxon>
        <taxon>Bacilli</taxon>
        <taxon>Bacillales</taxon>
        <taxon>Paenibacillaceae</taxon>
        <taxon>Paenibacillus</taxon>
    </lineage>
</organism>
<sequence>MGTNGQTNAAAEFSDIMLIDGECALCHGITRFVIARDPAKRFRFVALQSPAGIRLLRRHGLPEGDMDTFVLLDGGRAYVKSEAALRVLRKLGGGWRLLSALIIVPAFVRDWAYDRVAGSRYRLFGRNEVCLLPTPDIASRFMTVDPHDIPLEAKPLREESRE</sequence>
<dbReference type="EMBL" id="VNHS01000008">
    <property type="protein sequence ID" value="TYP72489.1"/>
    <property type="molecule type" value="Genomic_DNA"/>
</dbReference>
<dbReference type="PANTHER" id="PTHR33639">
    <property type="entry name" value="THIOL-DISULFIDE OXIDOREDUCTASE DCC"/>
    <property type="match status" value="1"/>
</dbReference>
<name>A0A5S5BZW7_9BACL</name>
<keyword evidence="2" id="KW-1185">Reference proteome</keyword>
<dbReference type="Pfam" id="PF04134">
    <property type="entry name" value="DCC1-like"/>
    <property type="match status" value="1"/>
</dbReference>
<evidence type="ECO:0000313" key="2">
    <source>
        <dbReference type="Proteomes" id="UP000323257"/>
    </source>
</evidence>
<dbReference type="Proteomes" id="UP000323257">
    <property type="component" value="Unassembled WGS sequence"/>
</dbReference>
<dbReference type="InterPro" id="IPR007263">
    <property type="entry name" value="DCC1-like"/>
</dbReference>
<proteinExistence type="predicted"/>
<dbReference type="GO" id="GO:0015035">
    <property type="term" value="F:protein-disulfide reductase activity"/>
    <property type="evidence" value="ECO:0007669"/>
    <property type="project" value="InterPro"/>
</dbReference>
<dbReference type="AlphaFoldDB" id="A0A5S5BZW7"/>
<protein>
    <submittedName>
        <fullName evidence="1">Putative DCC family thiol-disulfide oxidoreductase YuxK</fullName>
    </submittedName>
</protein>
<dbReference type="InterPro" id="IPR052927">
    <property type="entry name" value="DCC_oxidoreductase"/>
</dbReference>
<reference evidence="1 2" key="1">
    <citation type="submission" date="2019-07" db="EMBL/GenBank/DDBJ databases">
        <title>Genomic Encyclopedia of Type Strains, Phase III (KMG-III): the genomes of soil and plant-associated and newly described type strains.</title>
        <authorList>
            <person name="Whitman W."/>
        </authorList>
    </citation>
    <scope>NUCLEOTIDE SEQUENCE [LARGE SCALE GENOMIC DNA]</scope>
    <source>
        <strain evidence="1 2">BL24</strain>
    </source>
</reference>
<dbReference type="PANTHER" id="PTHR33639:SF2">
    <property type="entry name" value="DUF393 DOMAIN-CONTAINING PROTEIN"/>
    <property type="match status" value="1"/>
</dbReference>
<gene>
    <name evidence="1" type="ORF">BCM02_108144</name>
</gene>
<comment type="caution">
    <text evidence="1">The sequence shown here is derived from an EMBL/GenBank/DDBJ whole genome shotgun (WGS) entry which is preliminary data.</text>
</comment>